<dbReference type="Gene3D" id="3.90.226.10">
    <property type="entry name" value="2-enoyl-CoA Hydratase, Chain A, domain 1"/>
    <property type="match status" value="1"/>
</dbReference>
<name>A0A5M3WFT1_9ACTN</name>
<comment type="similarity">
    <text evidence="1 2">Belongs to the enoyl-CoA hydratase/isomerase family.</text>
</comment>
<dbReference type="InterPro" id="IPR018376">
    <property type="entry name" value="Enoyl-CoA_hyd/isom_CS"/>
</dbReference>
<organism evidence="3 4">
    <name type="scientific">Acrocarpospora macrocephala</name>
    <dbReference type="NCBI Taxonomy" id="150177"/>
    <lineage>
        <taxon>Bacteria</taxon>
        <taxon>Bacillati</taxon>
        <taxon>Actinomycetota</taxon>
        <taxon>Actinomycetes</taxon>
        <taxon>Streptosporangiales</taxon>
        <taxon>Streptosporangiaceae</taxon>
        <taxon>Acrocarpospora</taxon>
    </lineage>
</organism>
<dbReference type="PROSITE" id="PS00166">
    <property type="entry name" value="ENOYL_COA_HYDRATASE"/>
    <property type="match status" value="1"/>
</dbReference>
<dbReference type="AlphaFoldDB" id="A0A5M3WFT1"/>
<protein>
    <submittedName>
        <fullName evidence="3">Enoyl-CoA hydratase</fullName>
    </submittedName>
</protein>
<dbReference type="PANTHER" id="PTHR43802:SF1">
    <property type="entry name" value="IP11341P-RELATED"/>
    <property type="match status" value="1"/>
</dbReference>
<reference evidence="3 4" key="1">
    <citation type="submission" date="2019-10" db="EMBL/GenBank/DDBJ databases">
        <title>Whole genome shotgun sequence of Acrocarpospora macrocephala NBRC 16266.</title>
        <authorList>
            <person name="Ichikawa N."/>
            <person name="Kimura A."/>
            <person name="Kitahashi Y."/>
            <person name="Komaki H."/>
            <person name="Oguchi A."/>
        </authorList>
    </citation>
    <scope>NUCLEOTIDE SEQUENCE [LARGE SCALE GENOMIC DNA]</scope>
    <source>
        <strain evidence="3 4">NBRC 16266</strain>
    </source>
</reference>
<accession>A0A5M3WFT1</accession>
<sequence length="260" mass="27069">MTLEVSDDIALIGLSRPGNGNAIDLPMARGLRDAVTEVGSMPTVGAVVLFGRGEQFCVGGDLQVFATAAAPGQFLAELAGTAHEAVLGLRSLPIPVISAVHGACAGGGIGFALAADLVLAERTARFVVAYTAAGLSPDCGVSWTLTKVLGPARANDLILTNRRLDGTEAERLGLVSRVVEPGTVYEEALRLARSLAEGPRRALAHSAQLVREAGAAPLTEHLQREAESIASLIETPDGSEGIAAFLQKRRPDFTSTRLRN</sequence>
<dbReference type="GO" id="GO:0003824">
    <property type="term" value="F:catalytic activity"/>
    <property type="evidence" value="ECO:0007669"/>
    <property type="project" value="InterPro"/>
</dbReference>
<evidence type="ECO:0000256" key="2">
    <source>
        <dbReference type="RuleBase" id="RU003707"/>
    </source>
</evidence>
<proteinExistence type="inferred from homology"/>
<keyword evidence="4" id="KW-1185">Reference proteome</keyword>
<evidence type="ECO:0000313" key="3">
    <source>
        <dbReference type="EMBL" id="GES07130.1"/>
    </source>
</evidence>
<dbReference type="InterPro" id="IPR029045">
    <property type="entry name" value="ClpP/crotonase-like_dom_sf"/>
</dbReference>
<dbReference type="SUPFAM" id="SSF52096">
    <property type="entry name" value="ClpP/crotonase"/>
    <property type="match status" value="1"/>
</dbReference>
<evidence type="ECO:0000313" key="4">
    <source>
        <dbReference type="Proteomes" id="UP000331127"/>
    </source>
</evidence>
<dbReference type="Proteomes" id="UP000331127">
    <property type="component" value="Unassembled WGS sequence"/>
</dbReference>
<dbReference type="Pfam" id="PF00378">
    <property type="entry name" value="ECH_1"/>
    <property type="match status" value="1"/>
</dbReference>
<dbReference type="EMBL" id="BLAE01000005">
    <property type="protein sequence ID" value="GES07130.1"/>
    <property type="molecule type" value="Genomic_DNA"/>
</dbReference>
<evidence type="ECO:0000256" key="1">
    <source>
        <dbReference type="ARBA" id="ARBA00005254"/>
    </source>
</evidence>
<dbReference type="InterPro" id="IPR001753">
    <property type="entry name" value="Enoyl-CoA_hydra/iso"/>
</dbReference>
<dbReference type="CDD" id="cd06558">
    <property type="entry name" value="crotonase-like"/>
    <property type="match status" value="1"/>
</dbReference>
<gene>
    <name evidence="3" type="ORF">Amac_007250</name>
</gene>
<dbReference type="PANTHER" id="PTHR43802">
    <property type="entry name" value="ENOYL-COA HYDRATASE"/>
    <property type="match status" value="1"/>
</dbReference>
<comment type="caution">
    <text evidence="3">The sequence shown here is derived from an EMBL/GenBank/DDBJ whole genome shotgun (WGS) entry which is preliminary data.</text>
</comment>